<dbReference type="EMBL" id="REGN01004435">
    <property type="protein sequence ID" value="RNA17545.1"/>
    <property type="molecule type" value="Genomic_DNA"/>
</dbReference>
<accession>A0A3M7R2T4</accession>
<gene>
    <name evidence="1" type="ORF">BpHYR1_054642</name>
</gene>
<evidence type="ECO:0000313" key="1">
    <source>
        <dbReference type="EMBL" id="RNA17545.1"/>
    </source>
</evidence>
<name>A0A3M7R2T4_BRAPC</name>
<reference evidence="1 2" key="1">
    <citation type="journal article" date="2018" name="Sci. Rep.">
        <title>Genomic signatures of local adaptation to the degree of environmental predictability in rotifers.</title>
        <authorList>
            <person name="Franch-Gras L."/>
            <person name="Hahn C."/>
            <person name="Garcia-Roger E.M."/>
            <person name="Carmona M.J."/>
            <person name="Serra M."/>
            <person name="Gomez A."/>
        </authorList>
    </citation>
    <scope>NUCLEOTIDE SEQUENCE [LARGE SCALE GENOMIC DNA]</scope>
    <source>
        <strain evidence="1">HYR1</strain>
    </source>
</reference>
<dbReference type="AlphaFoldDB" id="A0A3M7R2T4"/>
<evidence type="ECO:0000313" key="2">
    <source>
        <dbReference type="Proteomes" id="UP000276133"/>
    </source>
</evidence>
<protein>
    <submittedName>
        <fullName evidence="1">Uncharacterized protein</fullName>
    </submittedName>
</protein>
<organism evidence="1 2">
    <name type="scientific">Brachionus plicatilis</name>
    <name type="common">Marine rotifer</name>
    <name type="synonym">Brachionus muelleri</name>
    <dbReference type="NCBI Taxonomy" id="10195"/>
    <lineage>
        <taxon>Eukaryota</taxon>
        <taxon>Metazoa</taxon>
        <taxon>Spiralia</taxon>
        <taxon>Gnathifera</taxon>
        <taxon>Rotifera</taxon>
        <taxon>Eurotatoria</taxon>
        <taxon>Monogononta</taxon>
        <taxon>Pseudotrocha</taxon>
        <taxon>Ploima</taxon>
        <taxon>Brachionidae</taxon>
        <taxon>Brachionus</taxon>
    </lineage>
</organism>
<dbReference type="Proteomes" id="UP000276133">
    <property type="component" value="Unassembled WGS sequence"/>
</dbReference>
<comment type="caution">
    <text evidence="1">The sequence shown here is derived from an EMBL/GenBank/DDBJ whole genome shotgun (WGS) entry which is preliminary data.</text>
</comment>
<keyword evidence="2" id="KW-1185">Reference proteome</keyword>
<proteinExistence type="predicted"/>
<sequence>MFSTPFRAFWTILVSSSSSKLHNGCIIFSSTRYLICSAVADDAALTTAHAASLRTLVSSVHSISISLGNMLASKTI</sequence>